<dbReference type="InterPro" id="IPR038502">
    <property type="entry name" value="M1_LTA-4_hydro/amino_C_sf"/>
</dbReference>
<evidence type="ECO:0000313" key="12">
    <source>
        <dbReference type="Proteomes" id="UP001476247"/>
    </source>
</evidence>
<keyword evidence="12" id="KW-1185">Reference proteome</keyword>
<comment type="catalytic activity">
    <reaction evidence="9">
        <text>an epoxide + H2O = an ethanediol</text>
        <dbReference type="Rhea" id="RHEA:19037"/>
        <dbReference type="ChEBI" id="CHEBI:15377"/>
        <dbReference type="ChEBI" id="CHEBI:32955"/>
        <dbReference type="ChEBI" id="CHEBI:140594"/>
        <dbReference type="EC" id="3.3.2.10"/>
    </reaction>
</comment>
<evidence type="ECO:0000256" key="2">
    <source>
        <dbReference type="ARBA" id="ARBA00010136"/>
    </source>
</evidence>
<accession>A0ABP9YHV2</accession>
<proteinExistence type="inferred from homology"/>
<keyword evidence="6 9" id="KW-0378">Hydrolase</keyword>
<dbReference type="InterPro" id="IPR012777">
    <property type="entry name" value="LTA4H"/>
</dbReference>
<dbReference type="PANTHER" id="PTHR45726">
    <property type="entry name" value="LEUKOTRIENE A-4 HYDROLASE"/>
    <property type="match status" value="1"/>
</dbReference>
<dbReference type="EC" id="3.3.2.10" evidence="9"/>
<protein>
    <recommendedName>
        <fullName evidence="9">Leukotriene A(4) hydrolase</fullName>
        <shortName evidence="9">LTA-4 hydrolase</shortName>
        <ecNumber evidence="9">3.3.2.10</ecNumber>
        <ecNumber evidence="9">3.4.11.-</ecNumber>
    </recommendedName>
</protein>
<dbReference type="EC" id="3.4.11.-" evidence="9"/>
<evidence type="ECO:0000256" key="3">
    <source>
        <dbReference type="ARBA" id="ARBA00022490"/>
    </source>
</evidence>
<keyword evidence="5 9" id="KW-0479">Metal-binding</keyword>
<comment type="caution">
    <text evidence="11">The sequence shown here is derived from an EMBL/GenBank/DDBJ whole genome shotgun (WGS) entry which is preliminary data.</text>
</comment>
<dbReference type="SUPFAM" id="SSF48371">
    <property type="entry name" value="ARM repeat"/>
    <property type="match status" value="1"/>
</dbReference>
<dbReference type="InterPro" id="IPR034015">
    <property type="entry name" value="M1_LTA4H"/>
</dbReference>
<feature type="domain" description="Peptidase M1 leukotriene A4 hydrolase/aminopeptidase C-terminal" evidence="10">
    <location>
        <begin position="466"/>
        <end position="611"/>
    </location>
</feature>
<dbReference type="Gene3D" id="1.25.40.320">
    <property type="entry name" value="Peptidase M1, leukotriene A4 hydrolase/aminopeptidase C-terminal domain"/>
    <property type="match status" value="1"/>
</dbReference>
<dbReference type="Pfam" id="PF09127">
    <property type="entry name" value="Leuk-A4-hydro_C"/>
    <property type="match status" value="1"/>
</dbReference>
<keyword evidence="3 9" id="KW-0963">Cytoplasm</keyword>
<keyword evidence="7 9" id="KW-0862">Zinc</keyword>
<keyword evidence="8 9" id="KW-0482">Metalloprotease</keyword>
<dbReference type="EMBL" id="BAABUJ010000062">
    <property type="protein sequence ID" value="GAA5806315.1"/>
    <property type="molecule type" value="Genomic_DNA"/>
</dbReference>
<dbReference type="InterPro" id="IPR049980">
    <property type="entry name" value="LTA4H_cat"/>
</dbReference>
<gene>
    <name evidence="11" type="ORF">HPULCUR_011846</name>
</gene>
<dbReference type="InterPro" id="IPR016024">
    <property type="entry name" value="ARM-type_fold"/>
</dbReference>
<evidence type="ECO:0000259" key="10">
    <source>
        <dbReference type="SMART" id="SM01263"/>
    </source>
</evidence>
<dbReference type="SUPFAM" id="SSF55486">
    <property type="entry name" value="Metalloproteases ('zincins'), catalytic domain"/>
    <property type="match status" value="1"/>
</dbReference>
<dbReference type="InterPro" id="IPR014782">
    <property type="entry name" value="Peptidase_M1_dom"/>
</dbReference>
<dbReference type="Gene3D" id="2.60.40.1730">
    <property type="entry name" value="tricorn interacting facor f3 domain"/>
    <property type="match status" value="1"/>
</dbReference>
<organism evidence="11 12">
    <name type="scientific">Helicostylum pulchrum</name>
    <dbReference type="NCBI Taxonomy" id="562976"/>
    <lineage>
        <taxon>Eukaryota</taxon>
        <taxon>Fungi</taxon>
        <taxon>Fungi incertae sedis</taxon>
        <taxon>Mucoromycota</taxon>
        <taxon>Mucoromycotina</taxon>
        <taxon>Mucoromycetes</taxon>
        <taxon>Mucorales</taxon>
        <taxon>Mucorineae</taxon>
        <taxon>Mucoraceae</taxon>
        <taxon>Helicostylum</taxon>
    </lineage>
</organism>
<dbReference type="Gene3D" id="3.30.2010.30">
    <property type="match status" value="1"/>
</dbReference>
<reference evidence="11 12" key="1">
    <citation type="submission" date="2024-04" db="EMBL/GenBank/DDBJ databases">
        <title>genome sequences of Mucor flavus KT1a and Helicostylum pulchrum KT1b strains isolation_sourced from the surface of a dry-aged beef.</title>
        <authorList>
            <person name="Toyotome T."/>
            <person name="Hosono M."/>
            <person name="Torimaru M."/>
            <person name="Fukuda K."/>
            <person name="Mikami N."/>
        </authorList>
    </citation>
    <scope>NUCLEOTIDE SEQUENCE [LARGE SCALE GENOMIC DNA]</scope>
    <source>
        <strain evidence="11 12">KT1b</strain>
    </source>
</reference>
<dbReference type="NCBIfam" id="TIGR02411">
    <property type="entry name" value="leuko_A4_hydro"/>
    <property type="match status" value="1"/>
</dbReference>
<evidence type="ECO:0000256" key="7">
    <source>
        <dbReference type="ARBA" id="ARBA00022833"/>
    </source>
</evidence>
<name>A0ABP9YHV2_9FUNG</name>
<comment type="subcellular location">
    <subcellularLocation>
        <location evidence="1 9">Cytoplasm</location>
    </subcellularLocation>
</comment>
<comment type="cofactor">
    <cofactor evidence="9">
        <name>Zn(2+)</name>
        <dbReference type="ChEBI" id="CHEBI:29105"/>
    </cofactor>
    <text evidence="9">Binds 1 zinc ion per subunit.</text>
</comment>
<dbReference type="CDD" id="cd09599">
    <property type="entry name" value="M1_LTA4H"/>
    <property type="match status" value="1"/>
</dbReference>
<dbReference type="SUPFAM" id="SSF63737">
    <property type="entry name" value="Leukotriene A4 hydrolase N-terminal domain"/>
    <property type="match status" value="1"/>
</dbReference>
<dbReference type="PANTHER" id="PTHR45726:SF3">
    <property type="entry name" value="LEUKOTRIENE A-4 HYDROLASE"/>
    <property type="match status" value="1"/>
</dbReference>
<dbReference type="PRINTS" id="PR00756">
    <property type="entry name" value="ALADIPTASE"/>
</dbReference>
<dbReference type="InterPro" id="IPR045357">
    <property type="entry name" value="Aminopeptidase_N-like_N"/>
</dbReference>
<evidence type="ECO:0000256" key="5">
    <source>
        <dbReference type="ARBA" id="ARBA00022723"/>
    </source>
</evidence>
<dbReference type="InterPro" id="IPR001930">
    <property type="entry name" value="Peptidase_M1"/>
</dbReference>
<evidence type="ECO:0000256" key="8">
    <source>
        <dbReference type="ARBA" id="ARBA00023049"/>
    </source>
</evidence>
<dbReference type="Pfam" id="PF01433">
    <property type="entry name" value="Peptidase_M1"/>
    <property type="match status" value="1"/>
</dbReference>
<dbReference type="InterPro" id="IPR042097">
    <property type="entry name" value="Aminopeptidase_N-like_N_sf"/>
</dbReference>
<evidence type="ECO:0000256" key="6">
    <source>
        <dbReference type="ARBA" id="ARBA00022801"/>
    </source>
</evidence>
<dbReference type="InterPro" id="IPR015211">
    <property type="entry name" value="Peptidase_M1_C"/>
</dbReference>
<dbReference type="Pfam" id="PF17900">
    <property type="entry name" value="Peptidase_M1_N"/>
    <property type="match status" value="1"/>
</dbReference>
<evidence type="ECO:0000256" key="1">
    <source>
        <dbReference type="ARBA" id="ARBA00004496"/>
    </source>
</evidence>
<evidence type="ECO:0000256" key="9">
    <source>
        <dbReference type="RuleBase" id="RU361141"/>
    </source>
</evidence>
<keyword evidence="4 9" id="KW-0645">Protease</keyword>
<dbReference type="Gene3D" id="1.10.390.10">
    <property type="entry name" value="Neutral Protease Domain 2"/>
    <property type="match status" value="1"/>
</dbReference>
<evidence type="ECO:0000256" key="4">
    <source>
        <dbReference type="ARBA" id="ARBA00022670"/>
    </source>
</evidence>
<comment type="similarity">
    <text evidence="2 9">Belongs to the peptidase M1 family.</text>
</comment>
<dbReference type="SMART" id="SM01263">
    <property type="entry name" value="Leuk-A4-hydro_C"/>
    <property type="match status" value="1"/>
</dbReference>
<dbReference type="InterPro" id="IPR027268">
    <property type="entry name" value="Peptidase_M4/M1_CTD_sf"/>
</dbReference>
<evidence type="ECO:0000313" key="11">
    <source>
        <dbReference type="EMBL" id="GAA5806315.1"/>
    </source>
</evidence>
<sequence>MSGVIDPSSLSNLNEVATKHIHMNWTIAFDQKKIGGHVLLDILTLLPNVSKVILDTSYLDLKNVSLNGQNLEYIVAERHLSLGSALTVTLPEPIANAGTTFQLKVEYSTTDKCTGVQYLEPEQTVGKKHPYLFSQCQAIHARSMLPCMDSPSNKLTYSASVTSPLPVVMSALLSSTDENADNTKTYHFKQATTIPSYLIAIAAGNLAGREIGPRSTVWCEPEVVEQAAWEFDDTERFIATGESLLTPYEWGRYDLLVLPPSFPYGGMENPCLTFVTPTLLAGDKSAVDVVAHEIAHSWMGNLVTTSNWEHFWLNEGWTVFIERKIAARLHGEAERQFSSIIGWKALKESVELFGSDSPATVLKPDLSSGIDPDDYFSSIPYEKGFNLLYHIEKVVGGPSVFEPYMKAHVERFANKSITTEDWLAHIHEYMEVNHGQETLEKLKTIDFDLWINSPGMPPVDPNFDTSLADACYNLASRWDQARHSDDLSQFSPSDIAQFSSAQKIVFLERLTDCEPLPHKLLEKMDELYEMSPIRNADIRFRWEQICVMASYEKIYPSVIEFITQQGRMKFVRPLYRYLYNAKNGAQLAQDTFLKHKNFYHPIASQLIAKDINLNQ</sequence>
<dbReference type="Proteomes" id="UP001476247">
    <property type="component" value="Unassembled WGS sequence"/>
</dbReference>